<protein>
    <submittedName>
        <fullName evidence="3">AB-hydrolase YheT</fullName>
    </submittedName>
</protein>
<dbReference type="PANTHER" id="PTHR10794:SF63">
    <property type="entry name" value="ALPHA_BETA HYDROLASE 1, ISOFORM A"/>
    <property type="match status" value="1"/>
</dbReference>
<dbReference type="SUPFAM" id="SSF53474">
    <property type="entry name" value="alpha/beta-Hydrolases"/>
    <property type="match status" value="1"/>
</dbReference>
<accession>A0AAD4QHN6</accession>
<name>A0AAD4QHN6_9AGAM</name>
<comment type="caution">
    <text evidence="3">The sequence shown here is derived from an EMBL/GenBank/DDBJ whole genome shotgun (WGS) entry which is preliminary data.</text>
</comment>
<dbReference type="InterPro" id="IPR029058">
    <property type="entry name" value="AB_hydrolase_fold"/>
</dbReference>
<evidence type="ECO:0000259" key="2">
    <source>
        <dbReference type="Pfam" id="PF00561"/>
    </source>
</evidence>
<sequence length="451" mass="49514">MGSFLSRFPVGSSSRSRVTWPQNPAQVVVQRRGLPRDTEPETISLRTLIETRCSSVLTPFKAAWWLFNGHLQTGYAVVGDFSHADPVVYDRKLLRLKDGGTLGVDFTPPAAAGRAFDKTIPVVVALHGLTGGSHEAYVRNIIAPAVAPVEEGGLGYRAVVVNFRGCAGVPLTSPQLYGFSHTDDLRQAILYIAQSYPHAPLLGLGFSLGANILTRYVAEEGESCRLVSACTLACPWDTLKTGKGLEDDWFTRRVYSKSLGTNLKNLVNRHVDSIRQFPDSRFAQALPALMSHSRLTVLQFDSLVSVHSGGSSPPFPFEDVWAYYKYSSSHDKLDAIRIPFLALNSDDDPISQCAPQDYDQNEWFTLVVTRGGGHMGWFQSGGAANRWARQPALEWFRATGEGIRLEPRKVKSIEWRDGWLMEVGNDDLGCQETGDGETIVAKQGGDLLAGL</sequence>
<proteinExistence type="inferred from homology"/>
<dbReference type="PANTHER" id="PTHR10794">
    <property type="entry name" value="ABHYDROLASE DOMAIN-CONTAINING PROTEIN"/>
    <property type="match status" value="1"/>
</dbReference>
<dbReference type="GO" id="GO:0008126">
    <property type="term" value="F:acetylesterase activity"/>
    <property type="evidence" value="ECO:0007669"/>
    <property type="project" value="TreeGrafter"/>
</dbReference>
<comment type="similarity">
    <text evidence="1">Belongs to the AB hydrolase superfamily. AB hydrolase 4 family.</text>
</comment>
<evidence type="ECO:0000313" key="3">
    <source>
        <dbReference type="EMBL" id="KAH9000364.1"/>
    </source>
</evidence>
<dbReference type="Pfam" id="PF00561">
    <property type="entry name" value="Abhydrolase_1"/>
    <property type="match status" value="1"/>
</dbReference>
<reference evidence="3" key="1">
    <citation type="submission" date="2022-01" db="EMBL/GenBank/DDBJ databases">
        <title>Comparative genomics reveals a dynamic genome evolution in the ectomycorrhizal milk-cap (Lactarius) mushrooms.</title>
        <authorList>
            <consortium name="DOE Joint Genome Institute"/>
            <person name="Lebreton A."/>
            <person name="Tang N."/>
            <person name="Kuo A."/>
            <person name="LaButti K."/>
            <person name="Drula E."/>
            <person name="Barry K."/>
            <person name="Clum A."/>
            <person name="Lipzen A."/>
            <person name="Mousain D."/>
            <person name="Ng V."/>
            <person name="Wang R."/>
            <person name="Wang X."/>
            <person name="Dai Y."/>
            <person name="Henrissat B."/>
            <person name="Grigoriev I.V."/>
            <person name="Guerin-Laguette A."/>
            <person name="Yu F."/>
            <person name="Martin F.M."/>
        </authorList>
    </citation>
    <scope>NUCLEOTIDE SEQUENCE</scope>
    <source>
        <strain evidence="3">QP</strain>
    </source>
</reference>
<evidence type="ECO:0000256" key="1">
    <source>
        <dbReference type="ARBA" id="ARBA00010884"/>
    </source>
</evidence>
<dbReference type="InterPro" id="IPR000073">
    <property type="entry name" value="AB_hydrolase_1"/>
</dbReference>
<dbReference type="GO" id="GO:0047372">
    <property type="term" value="F:monoacylglycerol lipase activity"/>
    <property type="evidence" value="ECO:0007669"/>
    <property type="project" value="TreeGrafter"/>
</dbReference>
<keyword evidence="4" id="KW-1185">Reference proteome</keyword>
<dbReference type="GO" id="GO:0051793">
    <property type="term" value="P:medium-chain fatty acid catabolic process"/>
    <property type="evidence" value="ECO:0007669"/>
    <property type="project" value="TreeGrafter"/>
</dbReference>
<feature type="domain" description="AB hydrolase-1" evidence="2">
    <location>
        <begin position="121"/>
        <end position="375"/>
    </location>
</feature>
<dbReference type="EMBL" id="JAKELL010000002">
    <property type="protein sequence ID" value="KAH9000364.1"/>
    <property type="molecule type" value="Genomic_DNA"/>
</dbReference>
<organism evidence="3 4">
    <name type="scientific">Lactarius akahatsu</name>
    <dbReference type="NCBI Taxonomy" id="416441"/>
    <lineage>
        <taxon>Eukaryota</taxon>
        <taxon>Fungi</taxon>
        <taxon>Dikarya</taxon>
        <taxon>Basidiomycota</taxon>
        <taxon>Agaricomycotina</taxon>
        <taxon>Agaricomycetes</taxon>
        <taxon>Russulales</taxon>
        <taxon>Russulaceae</taxon>
        <taxon>Lactarius</taxon>
    </lineage>
</organism>
<dbReference type="InterPro" id="IPR050960">
    <property type="entry name" value="AB_hydrolase_4_sf"/>
</dbReference>
<evidence type="ECO:0000313" key="4">
    <source>
        <dbReference type="Proteomes" id="UP001201163"/>
    </source>
</evidence>
<gene>
    <name evidence="3" type="ORF">EDB92DRAFT_1789595</name>
</gene>
<dbReference type="AlphaFoldDB" id="A0AAD4QHN6"/>
<dbReference type="GO" id="GO:0051792">
    <property type="term" value="P:medium-chain fatty acid biosynthetic process"/>
    <property type="evidence" value="ECO:0007669"/>
    <property type="project" value="TreeGrafter"/>
</dbReference>
<dbReference type="Proteomes" id="UP001201163">
    <property type="component" value="Unassembled WGS sequence"/>
</dbReference>
<dbReference type="Gene3D" id="3.40.50.1820">
    <property type="entry name" value="alpha/beta hydrolase"/>
    <property type="match status" value="1"/>
</dbReference>